<proteinExistence type="inferred from homology"/>
<dbReference type="GO" id="GO:0046872">
    <property type="term" value="F:metal ion binding"/>
    <property type="evidence" value="ECO:0007669"/>
    <property type="project" value="UniProtKB-KW"/>
</dbReference>
<dbReference type="PANTHER" id="PTHR43344:SF15">
    <property type="entry name" value="PHOSPHOSERINE PHOSPHATASE SERB1"/>
    <property type="match status" value="1"/>
</dbReference>
<comment type="caution">
    <text evidence="6">The sequence shown here is derived from an EMBL/GenBank/DDBJ whole genome shotgun (WGS) entry which is preliminary data.</text>
</comment>
<dbReference type="SUPFAM" id="SSF56784">
    <property type="entry name" value="HAD-like"/>
    <property type="match status" value="1"/>
</dbReference>
<keyword evidence="4" id="KW-0460">Magnesium</keyword>
<sequence>MLQRYRSGETSVQYTGRMPSNPFDASRNGQVPVSSGTTAAFFDVDNTMMRGASLFAVARKMYQRRAFTLREVAWFAVHQLRFVTRGESMGDIHAIRDRALLLASGFSVADMVALGDEIYDEFIESKIWPGTLAIADQHMLAGRQVWLVTATPLEVASVMARRLGLSGALGTNVEHVEGVYTGKLVGEILHGQAKASAIRDLAAEQGLELAQCWGYSDSHNDIPLLELVGHPVAINPDGKLRRHASDRNWPIYDFRTGRKAATFGLKAAGISGALWGLWRSIGALRRRP</sequence>
<dbReference type="InterPro" id="IPR036412">
    <property type="entry name" value="HAD-like_sf"/>
</dbReference>
<protein>
    <submittedName>
        <fullName evidence="6">HAD-IB family hydrolase</fullName>
    </submittedName>
</protein>
<reference evidence="6 7" key="1">
    <citation type="submission" date="2019-07" db="EMBL/GenBank/DDBJ databases">
        <title>Analysis of the biochemical properties, biological activity and biotechnological potential of siderophores and biosurfactants produced by Antarctic psychrotolerant bacteria.</title>
        <authorList>
            <person name="Styczynski M."/>
            <person name="Krucon T."/>
            <person name="Decewicz P."/>
            <person name="Dziewit L."/>
        </authorList>
    </citation>
    <scope>NUCLEOTIDE SEQUENCE [LARGE SCALE GENOMIC DNA]</scope>
    <source>
        <strain evidence="6 7">ANT_H27</strain>
    </source>
</reference>
<evidence type="ECO:0000256" key="5">
    <source>
        <dbReference type="SAM" id="MobiDB-lite"/>
    </source>
</evidence>
<dbReference type="NCBIfam" id="TIGR01490">
    <property type="entry name" value="HAD-SF-IB-hyp1"/>
    <property type="match status" value="1"/>
</dbReference>
<dbReference type="AlphaFoldDB" id="A0A5B0E6N7"/>
<dbReference type="Gene3D" id="1.20.1440.100">
    <property type="entry name" value="SG protein - dephosphorylation function"/>
    <property type="match status" value="1"/>
</dbReference>
<dbReference type="OrthoDB" id="25607at2"/>
<accession>A0A5B0E6N7</accession>
<evidence type="ECO:0000256" key="2">
    <source>
        <dbReference type="ARBA" id="ARBA00022723"/>
    </source>
</evidence>
<organism evidence="6 7">
    <name type="scientific">Paeniglutamicibacter gangotriensis</name>
    <dbReference type="NCBI Taxonomy" id="254787"/>
    <lineage>
        <taxon>Bacteria</taxon>
        <taxon>Bacillati</taxon>
        <taxon>Actinomycetota</taxon>
        <taxon>Actinomycetes</taxon>
        <taxon>Micrococcales</taxon>
        <taxon>Micrococcaceae</taxon>
        <taxon>Paeniglutamicibacter</taxon>
    </lineage>
</organism>
<keyword evidence="3 6" id="KW-0378">Hydrolase</keyword>
<feature type="region of interest" description="Disordered" evidence="5">
    <location>
        <begin position="1"/>
        <end position="29"/>
    </location>
</feature>
<dbReference type="InterPro" id="IPR023214">
    <property type="entry name" value="HAD_sf"/>
</dbReference>
<dbReference type="PANTHER" id="PTHR43344">
    <property type="entry name" value="PHOSPHOSERINE PHOSPHATASE"/>
    <property type="match status" value="1"/>
</dbReference>
<keyword evidence="2" id="KW-0479">Metal-binding</keyword>
<evidence type="ECO:0000313" key="7">
    <source>
        <dbReference type="Proteomes" id="UP000323856"/>
    </source>
</evidence>
<dbReference type="Pfam" id="PF12710">
    <property type="entry name" value="HAD"/>
    <property type="match status" value="1"/>
</dbReference>
<dbReference type="EMBL" id="VOBL01000023">
    <property type="protein sequence ID" value="KAA0973591.1"/>
    <property type="molecule type" value="Genomic_DNA"/>
</dbReference>
<dbReference type="NCBIfam" id="TIGR01488">
    <property type="entry name" value="HAD-SF-IB"/>
    <property type="match status" value="1"/>
</dbReference>
<dbReference type="FunFam" id="3.40.50.1000:FF:000025">
    <property type="entry name" value="HAD hydrolase, family IB"/>
    <property type="match status" value="1"/>
</dbReference>
<dbReference type="Proteomes" id="UP000323856">
    <property type="component" value="Unassembled WGS sequence"/>
</dbReference>
<dbReference type="GO" id="GO:0016787">
    <property type="term" value="F:hydrolase activity"/>
    <property type="evidence" value="ECO:0007669"/>
    <property type="project" value="UniProtKB-KW"/>
</dbReference>
<dbReference type="CDD" id="cd02612">
    <property type="entry name" value="HAD_PGPPase"/>
    <property type="match status" value="1"/>
</dbReference>
<dbReference type="InterPro" id="IPR006385">
    <property type="entry name" value="HAD_hydro_SerB1"/>
</dbReference>
<name>A0A5B0E6N7_9MICC</name>
<dbReference type="Gene3D" id="3.40.50.1000">
    <property type="entry name" value="HAD superfamily/HAD-like"/>
    <property type="match status" value="1"/>
</dbReference>
<gene>
    <name evidence="6" type="ORF">FQ154_17345</name>
</gene>
<dbReference type="InterPro" id="IPR050582">
    <property type="entry name" value="HAD-like_SerB"/>
</dbReference>
<comment type="similarity">
    <text evidence="1">Belongs to the HAD-like hydrolase superfamily. SerB family.</text>
</comment>
<evidence type="ECO:0000256" key="3">
    <source>
        <dbReference type="ARBA" id="ARBA00022801"/>
    </source>
</evidence>
<evidence type="ECO:0000256" key="4">
    <source>
        <dbReference type="ARBA" id="ARBA00022842"/>
    </source>
</evidence>
<evidence type="ECO:0000313" key="6">
    <source>
        <dbReference type="EMBL" id="KAA0973591.1"/>
    </source>
</evidence>
<evidence type="ECO:0000256" key="1">
    <source>
        <dbReference type="ARBA" id="ARBA00009184"/>
    </source>
</evidence>